<dbReference type="SUPFAM" id="SSF81383">
    <property type="entry name" value="F-box domain"/>
    <property type="match status" value="1"/>
</dbReference>
<reference evidence="2" key="1">
    <citation type="submission" date="2023-03" db="EMBL/GenBank/DDBJ databases">
        <title>Massive genome expansion in bonnet fungi (Mycena s.s.) driven by repeated elements and novel gene families across ecological guilds.</title>
        <authorList>
            <consortium name="Lawrence Berkeley National Laboratory"/>
            <person name="Harder C.B."/>
            <person name="Miyauchi S."/>
            <person name="Viragh M."/>
            <person name="Kuo A."/>
            <person name="Thoen E."/>
            <person name="Andreopoulos B."/>
            <person name="Lu D."/>
            <person name="Skrede I."/>
            <person name="Drula E."/>
            <person name="Henrissat B."/>
            <person name="Morin E."/>
            <person name="Kohler A."/>
            <person name="Barry K."/>
            <person name="LaButti K."/>
            <person name="Morin E."/>
            <person name="Salamov A."/>
            <person name="Lipzen A."/>
            <person name="Mereny Z."/>
            <person name="Hegedus B."/>
            <person name="Baldrian P."/>
            <person name="Stursova M."/>
            <person name="Weitz H."/>
            <person name="Taylor A."/>
            <person name="Grigoriev I.V."/>
            <person name="Nagy L.G."/>
            <person name="Martin F."/>
            <person name="Kauserud H."/>
        </authorList>
    </citation>
    <scope>NUCLEOTIDE SEQUENCE</scope>
    <source>
        <strain evidence="2">9144</strain>
    </source>
</reference>
<dbReference type="PANTHER" id="PTHR38926:SF5">
    <property type="entry name" value="F-BOX AND LEUCINE-RICH REPEAT PROTEIN 6"/>
    <property type="match status" value="1"/>
</dbReference>
<accession>A0AAD6UVF2</accession>
<dbReference type="Pfam" id="PF12937">
    <property type="entry name" value="F-box-like"/>
    <property type="match status" value="1"/>
</dbReference>
<dbReference type="EMBL" id="JARJCW010000087">
    <property type="protein sequence ID" value="KAJ7195904.1"/>
    <property type="molecule type" value="Genomic_DNA"/>
</dbReference>
<evidence type="ECO:0000313" key="2">
    <source>
        <dbReference type="EMBL" id="KAJ7195904.1"/>
    </source>
</evidence>
<dbReference type="PANTHER" id="PTHR38926">
    <property type="entry name" value="F-BOX DOMAIN CONTAINING PROTEIN, EXPRESSED"/>
    <property type="match status" value="1"/>
</dbReference>
<dbReference type="InterPro" id="IPR036047">
    <property type="entry name" value="F-box-like_dom_sf"/>
</dbReference>
<dbReference type="Proteomes" id="UP001219525">
    <property type="component" value="Unassembled WGS sequence"/>
</dbReference>
<dbReference type="Gene3D" id="1.20.1280.50">
    <property type="match status" value="1"/>
</dbReference>
<organism evidence="2 3">
    <name type="scientific">Mycena pura</name>
    <dbReference type="NCBI Taxonomy" id="153505"/>
    <lineage>
        <taxon>Eukaryota</taxon>
        <taxon>Fungi</taxon>
        <taxon>Dikarya</taxon>
        <taxon>Basidiomycota</taxon>
        <taxon>Agaricomycotina</taxon>
        <taxon>Agaricomycetes</taxon>
        <taxon>Agaricomycetidae</taxon>
        <taxon>Agaricales</taxon>
        <taxon>Marasmiineae</taxon>
        <taxon>Mycenaceae</taxon>
        <taxon>Mycena</taxon>
    </lineage>
</organism>
<comment type="caution">
    <text evidence="2">The sequence shown here is derived from an EMBL/GenBank/DDBJ whole genome shotgun (WGS) entry which is preliminary data.</text>
</comment>
<gene>
    <name evidence="2" type="ORF">GGX14DRAFT_674116</name>
</gene>
<dbReference type="InterPro" id="IPR001810">
    <property type="entry name" value="F-box_dom"/>
</dbReference>
<evidence type="ECO:0000313" key="3">
    <source>
        <dbReference type="Proteomes" id="UP001219525"/>
    </source>
</evidence>
<dbReference type="AlphaFoldDB" id="A0AAD6UVF2"/>
<evidence type="ECO:0000259" key="1">
    <source>
        <dbReference type="Pfam" id="PF12937"/>
    </source>
</evidence>
<name>A0AAD6UVF2_9AGAR</name>
<keyword evidence="3" id="KW-1185">Reference proteome</keyword>
<feature type="domain" description="F-box" evidence="1">
    <location>
        <begin position="78"/>
        <end position="121"/>
    </location>
</feature>
<sequence>MFGQSLFPPSFLEIHEQRSNSENELKKQNPNIWDNVSTRIVLPARTRKLQNAVIDEEIAQITARLASLKAYKNSIAPISRLPTELLVEIFLRLPDLPCKIMNVCRHWHAISSATPALWTRIELDSWNRRHFRSQLRLSGDLPLTVSIRRLNSRRAASLVLEHAGRIASLSISGSDLYVFHFMQDMRHFAFPLLRSLVLHPSVDVDDDSDEVSIAGHDVMPFELLGCRMPSLRELRVYRINGSWQSLCALQSLSLQPAVRLPLHTLLAVLADCPEMHTLELDTAAARALDGRCHPVQLPLLKRLNICDIVPVFLDLLAHLVFPPPPPNPIDRNEYYFTITTLASVDSRAKLDNVKEDARVAVTTHPTYDFAHADIMQLVLSVLFTQSIVHLNIVEAAWGTECMAALALLPALETVTLMLGKSGTLFCEAVLDTGRAHMLRGINVYARVPTAAAEHTAFINMLVRLLDSCRQSGRPLSHLKLKVEVVNEPVDVDDVGGGRI</sequence>
<proteinExistence type="predicted"/>
<protein>
    <recommendedName>
        <fullName evidence="1">F-box domain-containing protein</fullName>
    </recommendedName>
</protein>